<name>A0A9X2ERG3_9GAMM</name>
<dbReference type="CDD" id="cd01562">
    <property type="entry name" value="Thr-dehyd"/>
    <property type="match status" value="1"/>
</dbReference>
<evidence type="ECO:0000313" key="11">
    <source>
        <dbReference type="Proteomes" id="UP001139028"/>
    </source>
</evidence>
<comment type="similarity">
    <text evidence="5">Belongs to the serine/threonine dehydratase family.</text>
</comment>
<comment type="caution">
    <text evidence="10">The sequence shown here is derived from an EMBL/GenBank/DDBJ whole genome shotgun (WGS) entry which is preliminary data.</text>
</comment>
<dbReference type="InterPro" id="IPR000634">
    <property type="entry name" value="Ser/Thr_deHydtase_PyrdxlP-BS"/>
</dbReference>
<dbReference type="GO" id="GO:0070179">
    <property type="term" value="P:D-serine biosynthetic process"/>
    <property type="evidence" value="ECO:0007669"/>
    <property type="project" value="TreeGrafter"/>
</dbReference>
<evidence type="ECO:0000256" key="8">
    <source>
        <dbReference type="ARBA" id="ARBA00023239"/>
    </source>
</evidence>
<feature type="domain" description="Tryptophan synthase beta chain-like PALP" evidence="9">
    <location>
        <begin position="38"/>
        <end position="325"/>
    </location>
</feature>
<evidence type="ECO:0000259" key="9">
    <source>
        <dbReference type="Pfam" id="PF00291"/>
    </source>
</evidence>
<comment type="cofactor">
    <cofactor evidence="2">
        <name>pyridoxal 5'-phosphate</name>
        <dbReference type="ChEBI" id="CHEBI:597326"/>
    </cofactor>
</comment>
<protein>
    <submittedName>
        <fullName evidence="10">Threonine/serine dehydratase</fullName>
    </submittedName>
</protein>
<dbReference type="EMBL" id="JALBWM010000022">
    <property type="protein sequence ID" value="MCO1334188.1"/>
    <property type="molecule type" value="Genomic_DNA"/>
</dbReference>
<dbReference type="PANTHER" id="PTHR43050">
    <property type="entry name" value="SERINE / THREONINE RACEMASE FAMILY MEMBER"/>
    <property type="match status" value="1"/>
</dbReference>
<evidence type="ECO:0000256" key="5">
    <source>
        <dbReference type="ARBA" id="ARBA00010869"/>
    </source>
</evidence>
<dbReference type="GO" id="GO:0000287">
    <property type="term" value="F:magnesium ion binding"/>
    <property type="evidence" value="ECO:0007669"/>
    <property type="project" value="TreeGrafter"/>
</dbReference>
<dbReference type="PANTHER" id="PTHR43050:SF1">
    <property type="entry name" value="SERINE RACEMASE"/>
    <property type="match status" value="1"/>
</dbReference>
<gene>
    <name evidence="10" type="ORF">MO867_07505</name>
</gene>
<dbReference type="GO" id="GO:0003941">
    <property type="term" value="F:L-serine ammonia-lyase activity"/>
    <property type="evidence" value="ECO:0007669"/>
    <property type="project" value="TreeGrafter"/>
</dbReference>
<evidence type="ECO:0000256" key="2">
    <source>
        <dbReference type="ARBA" id="ARBA00001933"/>
    </source>
</evidence>
<organism evidence="10 11">
    <name type="scientific">Microbulbifer okhotskensis</name>
    <dbReference type="NCBI Taxonomy" id="2926617"/>
    <lineage>
        <taxon>Bacteria</taxon>
        <taxon>Pseudomonadati</taxon>
        <taxon>Pseudomonadota</taxon>
        <taxon>Gammaproteobacteria</taxon>
        <taxon>Cellvibrionales</taxon>
        <taxon>Microbulbiferaceae</taxon>
        <taxon>Microbulbifer</taxon>
    </lineage>
</organism>
<accession>A0A9X2ERG3</accession>
<keyword evidence="8" id="KW-0456">Lyase</keyword>
<dbReference type="SUPFAM" id="SSF53686">
    <property type="entry name" value="Tryptophan synthase beta subunit-like PLP-dependent enzymes"/>
    <property type="match status" value="1"/>
</dbReference>
<dbReference type="Proteomes" id="UP001139028">
    <property type="component" value="Unassembled WGS sequence"/>
</dbReference>
<comment type="cofactor">
    <cofactor evidence="4">
        <name>Mg(2+)</name>
        <dbReference type="ChEBI" id="CHEBI:18420"/>
    </cofactor>
</comment>
<comment type="cofactor">
    <cofactor evidence="3">
        <name>Mn(2+)</name>
        <dbReference type="ChEBI" id="CHEBI:29035"/>
    </cofactor>
</comment>
<reference evidence="10" key="1">
    <citation type="journal article" date="2022" name="Arch. Microbiol.">
        <title>Microbulbifer okhotskensis sp. nov., isolated from a deep bottom sediment of the Okhotsk Sea.</title>
        <authorList>
            <person name="Romanenko L."/>
            <person name="Kurilenko V."/>
            <person name="Otstavnykh N."/>
            <person name="Velansky P."/>
            <person name="Isaeva M."/>
            <person name="Mikhailov V."/>
        </authorList>
    </citation>
    <scope>NUCLEOTIDE SEQUENCE</scope>
    <source>
        <strain evidence="10">OS29</strain>
    </source>
</reference>
<keyword evidence="6" id="KW-0460">Magnesium</keyword>
<dbReference type="RefSeq" id="WP_252465704.1">
    <property type="nucleotide sequence ID" value="NZ_JALBWM010000022.1"/>
</dbReference>
<dbReference type="InterPro" id="IPR036052">
    <property type="entry name" value="TrpB-like_PALP_sf"/>
</dbReference>
<dbReference type="GO" id="GO:0030378">
    <property type="term" value="F:serine racemase activity"/>
    <property type="evidence" value="ECO:0007669"/>
    <property type="project" value="TreeGrafter"/>
</dbReference>
<keyword evidence="11" id="KW-1185">Reference proteome</keyword>
<dbReference type="PROSITE" id="PS00165">
    <property type="entry name" value="DEHYDRATASE_SER_THR"/>
    <property type="match status" value="1"/>
</dbReference>
<dbReference type="InterPro" id="IPR001926">
    <property type="entry name" value="TrpB-like_PALP"/>
</dbReference>
<evidence type="ECO:0000256" key="6">
    <source>
        <dbReference type="ARBA" id="ARBA00022842"/>
    </source>
</evidence>
<dbReference type="GO" id="GO:0030170">
    <property type="term" value="F:pyridoxal phosphate binding"/>
    <property type="evidence" value="ECO:0007669"/>
    <property type="project" value="InterPro"/>
</dbReference>
<comment type="cofactor">
    <cofactor evidence="1">
        <name>Ca(2+)</name>
        <dbReference type="ChEBI" id="CHEBI:29108"/>
    </cofactor>
</comment>
<proteinExistence type="inferred from homology"/>
<evidence type="ECO:0000256" key="1">
    <source>
        <dbReference type="ARBA" id="ARBA00001913"/>
    </source>
</evidence>
<evidence type="ECO:0000313" key="10">
    <source>
        <dbReference type="EMBL" id="MCO1334188.1"/>
    </source>
</evidence>
<sequence length="343" mass="35692">MTWIIPNKPIDNRVMPSNHNDIPASEDVFSAAQNIAGKIHQTPLISSTQLNELTGTQLWFKCEHLQKVGAFKARGAANALSLLPNGVAAVATHSSGNHGAALAWAAAQCGLSCTVVMPETAPKAKRAAVEGYGANIVTSGSSLSERELTLAAVLEETGAHEVPPYDDKRIIAGQGTVALELVQQSRELGFTPDIIVAPVGGGGLLAGVGLAMAALAPDALVIGAEPAGADDAQRSLRGGVHITTQEPNTIADGLRTTLGARNYAVIGRTVRDIVTVSEAGIVKAMRLLWTRTKQLVEPSAAVGLAAVMEHSARFRNKNVVVVLTGGNMDLSKVGPLLSSEENE</sequence>
<evidence type="ECO:0000256" key="4">
    <source>
        <dbReference type="ARBA" id="ARBA00001946"/>
    </source>
</evidence>
<dbReference type="Gene3D" id="3.40.50.1100">
    <property type="match status" value="2"/>
</dbReference>
<dbReference type="Pfam" id="PF00291">
    <property type="entry name" value="PALP"/>
    <property type="match status" value="1"/>
</dbReference>
<evidence type="ECO:0000256" key="7">
    <source>
        <dbReference type="ARBA" id="ARBA00022898"/>
    </source>
</evidence>
<dbReference type="GO" id="GO:0005524">
    <property type="term" value="F:ATP binding"/>
    <property type="evidence" value="ECO:0007669"/>
    <property type="project" value="TreeGrafter"/>
</dbReference>
<keyword evidence="7" id="KW-0663">Pyridoxal phosphate</keyword>
<dbReference type="AlphaFoldDB" id="A0A9X2ERG3"/>
<dbReference type="FunFam" id="3.40.50.1100:FF:000007">
    <property type="entry name" value="L-threonine dehydratase catabolic TdcB"/>
    <property type="match status" value="1"/>
</dbReference>
<dbReference type="GO" id="GO:0018114">
    <property type="term" value="F:threonine racemase activity"/>
    <property type="evidence" value="ECO:0007669"/>
    <property type="project" value="TreeGrafter"/>
</dbReference>
<evidence type="ECO:0000256" key="3">
    <source>
        <dbReference type="ARBA" id="ARBA00001936"/>
    </source>
</evidence>